<name>A0ABS6D842_9FIRM</name>
<feature type="transmembrane region" description="Helical" evidence="7">
    <location>
        <begin position="203"/>
        <end position="224"/>
    </location>
</feature>
<sequence length="464" mass="50405">MKMEHTTKKKSLMKDMTQGSPMKLILEFTLPMIFGFLFQQFYNMADTVIVGRFLGVHALASVGATGSINFCVIGFCMGVCNGFAIPVAQKFGAKDEVRLRGFVGNSALLAILFAAVMTAVTVILCRPILEFMNTPSDIIDGAYNYIVVIFAGIPATYLYNLLSGYIRSLGDAKTPVVFLTISSLLNIVLDVLFIVVFHMGVAGAAWATVVSQAVSGILCFFYMIKHFPILRLKKEDWSLRKTYVSTLCKIGIPMGLQYSITAIGSVILQVAVNSLGSMAVAAVTAGSKIQMLLACPFDAMGSTMATYGGQNVGAKRLDRISQGLRSCVIIGGVYSVISLGIALMWGRNIAFLFINKGETELLGQIYMYLLGSVVCYMLLALVNIVRFLIQGMGFSGFAILAGVCEMAARSFVGFVLVPIFGFKAVCLGNGLAWIAADLFLIPAYFHVIKKLKRLFQEGRKNEME</sequence>
<dbReference type="Proteomes" id="UP000723714">
    <property type="component" value="Unassembled WGS sequence"/>
</dbReference>
<reference evidence="8 9" key="1">
    <citation type="submission" date="2021-06" db="EMBL/GenBank/DDBJ databases">
        <title>Faecalicatena sp. nov. isolated from porcine feces.</title>
        <authorList>
            <person name="Oh B.S."/>
            <person name="Lee J.H."/>
        </authorList>
    </citation>
    <scope>NUCLEOTIDE SEQUENCE [LARGE SCALE GENOMIC DNA]</scope>
    <source>
        <strain evidence="8 9">AGMB00832</strain>
    </source>
</reference>
<evidence type="ECO:0000256" key="3">
    <source>
        <dbReference type="ARBA" id="ARBA00022475"/>
    </source>
</evidence>
<keyword evidence="4 7" id="KW-0812">Transmembrane</keyword>
<feature type="transmembrane region" description="Helical" evidence="7">
    <location>
        <begin position="427"/>
        <end position="447"/>
    </location>
</feature>
<accession>A0ABS6D842</accession>
<protein>
    <submittedName>
        <fullName evidence="8">MATE family efflux transporter</fullName>
    </submittedName>
</protein>
<dbReference type="CDD" id="cd13138">
    <property type="entry name" value="MATE_yoeA_like"/>
    <property type="match status" value="1"/>
</dbReference>
<evidence type="ECO:0000256" key="2">
    <source>
        <dbReference type="ARBA" id="ARBA00022448"/>
    </source>
</evidence>
<keyword evidence="9" id="KW-1185">Reference proteome</keyword>
<dbReference type="PIRSF" id="PIRSF006603">
    <property type="entry name" value="DinF"/>
    <property type="match status" value="1"/>
</dbReference>
<feature type="transmembrane region" description="Helical" evidence="7">
    <location>
        <begin position="62"/>
        <end position="85"/>
    </location>
</feature>
<feature type="transmembrane region" description="Helical" evidence="7">
    <location>
        <begin position="141"/>
        <end position="162"/>
    </location>
</feature>
<comment type="caution">
    <text evidence="8">The sequence shown here is derived from an EMBL/GenBank/DDBJ whole genome shotgun (WGS) entry which is preliminary data.</text>
</comment>
<proteinExistence type="predicted"/>
<dbReference type="InterPro" id="IPR048279">
    <property type="entry name" value="MdtK-like"/>
</dbReference>
<evidence type="ECO:0000256" key="4">
    <source>
        <dbReference type="ARBA" id="ARBA00022692"/>
    </source>
</evidence>
<dbReference type="PANTHER" id="PTHR43549">
    <property type="entry name" value="MULTIDRUG RESISTANCE PROTEIN YPNP-RELATED"/>
    <property type="match status" value="1"/>
</dbReference>
<feature type="transmembrane region" description="Helical" evidence="7">
    <location>
        <begin position="324"/>
        <end position="345"/>
    </location>
</feature>
<keyword evidence="3" id="KW-1003">Cell membrane</keyword>
<evidence type="ECO:0000313" key="8">
    <source>
        <dbReference type="EMBL" id="MBU3877435.1"/>
    </source>
</evidence>
<dbReference type="InterPro" id="IPR052031">
    <property type="entry name" value="Membrane_Transporter-Flippase"/>
</dbReference>
<dbReference type="NCBIfam" id="TIGR00797">
    <property type="entry name" value="matE"/>
    <property type="match status" value="1"/>
</dbReference>
<feature type="transmembrane region" description="Helical" evidence="7">
    <location>
        <begin position="397"/>
        <end position="421"/>
    </location>
</feature>
<keyword evidence="6 7" id="KW-0472">Membrane</keyword>
<feature type="transmembrane region" description="Helical" evidence="7">
    <location>
        <begin position="21"/>
        <end position="42"/>
    </location>
</feature>
<evidence type="ECO:0000256" key="5">
    <source>
        <dbReference type="ARBA" id="ARBA00022989"/>
    </source>
</evidence>
<feature type="transmembrane region" description="Helical" evidence="7">
    <location>
        <begin position="174"/>
        <end position="197"/>
    </location>
</feature>
<comment type="subcellular location">
    <subcellularLocation>
        <location evidence="1">Cell membrane</location>
        <topology evidence="1">Multi-pass membrane protein</topology>
    </subcellularLocation>
</comment>
<dbReference type="PANTHER" id="PTHR43549:SF3">
    <property type="entry name" value="MULTIDRUG RESISTANCE PROTEIN YPNP-RELATED"/>
    <property type="match status" value="1"/>
</dbReference>
<evidence type="ECO:0000256" key="1">
    <source>
        <dbReference type="ARBA" id="ARBA00004651"/>
    </source>
</evidence>
<keyword evidence="2" id="KW-0813">Transport</keyword>
<dbReference type="Pfam" id="PF01554">
    <property type="entry name" value="MatE"/>
    <property type="match status" value="2"/>
</dbReference>
<keyword evidence="5 7" id="KW-1133">Transmembrane helix</keyword>
<dbReference type="EMBL" id="JABACJ020000018">
    <property type="protein sequence ID" value="MBU3877435.1"/>
    <property type="molecule type" value="Genomic_DNA"/>
</dbReference>
<evidence type="ECO:0000256" key="7">
    <source>
        <dbReference type="SAM" id="Phobius"/>
    </source>
</evidence>
<dbReference type="InterPro" id="IPR002528">
    <property type="entry name" value="MATE_fam"/>
</dbReference>
<gene>
    <name evidence="8" type="ORF">HGO97_016650</name>
</gene>
<feature type="transmembrane region" description="Helical" evidence="7">
    <location>
        <begin position="365"/>
        <end position="385"/>
    </location>
</feature>
<feature type="transmembrane region" description="Helical" evidence="7">
    <location>
        <begin position="106"/>
        <end position="129"/>
    </location>
</feature>
<organism evidence="8 9">
    <name type="scientific">Faecalicatena faecalis</name>
    <dbReference type="NCBI Taxonomy" id="2726362"/>
    <lineage>
        <taxon>Bacteria</taxon>
        <taxon>Bacillati</taxon>
        <taxon>Bacillota</taxon>
        <taxon>Clostridia</taxon>
        <taxon>Lachnospirales</taxon>
        <taxon>Lachnospiraceae</taxon>
        <taxon>Faecalicatena</taxon>
    </lineage>
</organism>
<evidence type="ECO:0000256" key="6">
    <source>
        <dbReference type="ARBA" id="ARBA00023136"/>
    </source>
</evidence>
<evidence type="ECO:0000313" key="9">
    <source>
        <dbReference type="Proteomes" id="UP000723714"/>
    </source>
</evidence>